<sequence>DSDDLNKEDKRNKEKSNWIVYLAQTEKFSNNVKAKETSDQINKEKLNWIAYLAQTEEFSDDIKTREILNQVTERFSDDVKARETLNQLVHIVSIENGKDRNDQTSWYTW</sequence>
<proteinExistence type="predicted"/>
<name>A0A9N9IRA1_9GLOM</name>
<dbReference type="AlphaFoldDB" id="A0A9N9IRA1"/>
<evidence type="ECO:0000313" key="2">
    <source>
        <dbReference type="Proteomes" id="UP000789342"/>
    </source>
</evidence>
<dbReference type="Proteomes" id="UP000789342">
    <property type="component" value="Unassembled WGS sequence"/>
</dbReference>
<evidence type="ECO:0000313" key="1">
    <source>
        <dbReference type="EMBL" id="CAG8745192.1"/>
    </source>
</evidence>
<accession>A0A9N9IRA1</accession>
<reference evidence="1" key="1">
    <citation type="submission" date="2021-06" db="EMBL/GenBank/DDBJ databases">
        <authorList>
            <person name="Kallberg Y."/>
            <person name="Tangrot J."/>
            <person name="Rosling A."/>
        </authorList>
    </citation>
    <scope>NUCLEOTIDE SEQUENCE</scope>
    <source>
        <strain evidence="1">CL551</strain>
    </source>
</reference>
<protein>
    <submittedName>
        <fullName evidence="1">3473_t:CDS:1</fullName>
    </submittedName>
</protein>
<comment type="caution">
    <text evidence="1">The sequence shown here is derived from an EMBL/GenBank/DDBJ whole genome shotgun (WGS) entry which is preliminary data.</text>
</comment>
<organism evidence="1 2">
    <name type="scientific">Acaulospora morrowiae</name>
    <dbReference type="NCBI Taxonomy" id="94023"/>
    <lineage>
        <taxon>Eukaryota</taxon>
        <taxon>Fungi</taxon>
        <taxon>Fungi incertae sedis</taxon>
        <taxon>Mucoromycota</taxon>
        <taxon>Glomeromycotina</taxon>
        <taxon>Glomeromycetes</taxon>
        <taxon>Diversisporales</taxon>
        <taxon>Acaulosporaceae</taxon>
        <taxon>Acaulospora</taxon>
    </lineage>
</organism>
<gene>
    <name evidence="1" type="ORF">AMORRO_LOCUS14985</name>
</gene>
<dbReference type="EMBL" id="CAJVPV010032587">
    <property type="protein sequence ID" value="CAG8745192.1"/>
    <property type="molecule type" value="Genomic_DNA"/>
</dbReference>
<keyword evidence="2" id="KW-1185">Reference proteome</keyword>
<feature type="non-terminal residue" evidence="1">
    <location>
        <position position="109"/>
    </location>
</feature>